<accession>A0A1G4BCF4</accession>
<evidence type="ECO:0000313" key="2">
    <source>
        <dbReference type="Proteomes" id="UP000176998"/>
    </source>
</evidence>
<dbReference type="EMBL" id="MJBS01000040">
    <property type="protein sequence ID" value="OHE99047.1"/>
    <property type="molecule type" value="Genomic_DNA"/>
</dbReference>
<evidence type="ECO:0000313" key="1">
    <source>
        <dbReference type="EMBL" id="OHE99047.1"/>
    </source>
</evidence>
<dbReference type="GeneID" id="34558889"/>
<dbReference type="Proteomes" id="UP000176998">
    <property type="component" value="Unassembled WGS sequence"/>
</dbReference>
<gene>
    <name evidence="1" type="ORF">CORC01_05737</name>
</gene>
<reference evidence="1 2" key="1">
    <citation type="submission" date="2016-09" db="EMBL/GenBank/DDBJ databases">
        <authorList>
            <person name="Capua I."/>
            <person name="De Benedictis P."/>
            <person name="Joannis T."/>
            <person name="Lombin L.H."/>
            <person name="Cattoli G."/>
        </authorList>
    </citation>
    <scope>NUCLEOTIDE SEQUENCE [LARGE SCALE GENOMIC DNA]</scope>
    <source>
        <strain evidence="1 2">IMI 309357</strain>
    </source>
</reference>
<comment type="caution">
    <text evidence="1">The sequence shown here is derived from an EMBL/GenBank/DDBJ whole genome shotgun (WGS) entry which is preliminary data.</text>
</comment>
<keyword evidence="2" id="KW-1185">Reference proteome</keyword>
<proteinExistence type="predicted"/>
<name>A0A1G4BCF4_9PEZI</name>
<dbReference type="RefSeq" id="XP_022476196.1">
    <property type="nucleotide sequence ID" value="XM_022617379.1"/>
</dbReference>
<organism evidence="1 2">
    <name type="scientific">Colletotrichum orchidophilum</name>
    <dbReference type="NCBI Taxonomy" id="1209926"/>
    <lineage>
        <taxon>Eukaryota</taxon>
        <taxon>Fungi</taxon>
        <taxon>Dikarya</taxon>
        <taxon>Ascomycota</taxon>
        <taxon>Pezizomycotina</taxon>
        <taxon>Sordariomycetes</taxon>
        <taxon>Hypocreomycetidae</taxon>
        <taxon>Glomerellales</taxon>
        <taxon>Glomerellaceae</taxon>
        <taxon>Colletotrichum</taxon>
    </lineage>
</organism>
<protein>
    <submittedName>
        <fullName evidence="1">Uncharacterized protein</fullName>
    </submittedName>
</protein>
<dbReference type="AlphaFoldDB" id="A0A1G4BCF4"/>
<sequence>MSLLGRYESLARANRNTLDIASPPPPPSLPSLSYLSVCAIFYIHSCRVISRWHAECLALEASYV</sequence>